<comment type="caution">
    <text evidence="2">The sequence shown here is derived from an EMBL/GenBank/DDBJ whole genome shotgun (WGS) entry which is preliminary data.</text>
</comment>
<dbReference type="GO" id="GO:0003676">
    <property type="term" value="F:nucleic acid binding"/>
    <property type="evidence" value="ECO:0007669"/>
    <property type="project" value="InterPro"/>
</dbReference>
<gene>
    <name evidence="2" type="ORF">FPRO05_13962</name>
</gene>
<dbReference type="InterPro" id="IPR036397">
    <property type="entry name" value="RNaseH_sf"/>
</dbReference>
<evidence type="ECO:0000256" key="1">
    <source>
        <dbReference type="SAM" id="MobiDB-lite"/>
    </source>
</evidence>
<sequence>MGAQAITGAFKTVSMAVAEAEAGILPIGERHAQAGTRLYVNMQTLPKTHPLATLRVRETRRYLSPLTKLALAHDGAVERMETIEPYALPPWHRHMVVEYDSDKKAAAYVDTGDDVTETSNMRQVLIATNASARNGLVGMGGIVRNTASGGANDNIVAKYSATLGPRDEQNAYMAELEAIAMVLRCMPDGLQHRDIIVATRNRSALQAIANPRQQSGQGAIREIYRHARRLEKAHLVTDFFFRTRVVMIERRSLHCLENIARSQSLGQSVEELDICTSHLLPLDEVEEIKPPYSEYEGMMKHLKKENNTDAIFHLGIEDYEEWVRRWPINNGEGGFGDEDEQNDYNSQDNRGMSSAIGVDGQAASSRLEQINTQEYNRYLHDQDVMRAGYDVKCLAGAMTSLKRCKKINISTSIHAWGMRRLRQQIGILPQRGLTFKSRASIRQVHHIVQVVLKAMAVSGISVQCLNIRPGMMLENANRISPFMLTGLSSTIILSTSFPASLRQLQISLDPESPPDDTVLGPKWGLGLLQFIHLLPELSDLELCFEYRDEAGRFSEIAKDLYIPKLEKRSGGLFWSRFSLMGA</sequence>
<name>A0A365MX19_GIBIN</name>
<accession>A0A365MX19</accession>
<evidence type="ECO:0000313" key="2">
    <source>
        <dbReference type="EMBL" id="RBA12908.1"/>
    </source>
</evidence>
<dbReference type="Gene3D" id="3.30.420.10">
    <property type="entry name" value="Ribonuclease H-like superfamily/Ribonuclease H"/>
    <property type="match status" value="1"/>
</dbReference>
<feature type="region of interest" description="Disordered" evidence="1">
    <location>
        <begin position="333"/>
        <end position="355"/>
    </location>
</feature>
<dbReference type="Proteomes" id="UP000251714">
    <property type="component" value="Unassembled WGS sequence"/>
</dbReference>
<proteinExistence type="predicted"/>
<reference evidence="2 3" key="1">
    <citation type="submission" date="2017-12" db="EMBL/GenBank/DDBJ databases">
        <title>Genome sequence of the mycotoxigenic crop pathogen Fusarium proliferatum, strain ITEM 2341 from Date Palm.</title>
        <authorList>
            <person name="Almiman B.F."/>
            <person name="Shittu T.A."/>
            <person name="Muthumeenakshi S."/>
            <person name="Baroncelli R."/>
            <person name="Sreenivasaprasada S."/>
        </authorList>
    </citation>
    <scope>NUCLEOTIDE SEQUENCE [LARGE SCALE GENOMIC DNA]</scope>
    <source>
        <strain evidence="2 3">ITEM 2341</strain>
    </source>
</reference>
<evidence type="ECO:0008006" key="4">
    <source>
        <dbReference type="Google" id="ProtNLM"/>
    </source>
</evidence>
<organism evidence="2 3">
    <name type="scientific">Gibberella intermedia</name>
    <name type="common">Bulb rot disease fungus</name>
    <name type="synonym">Fusarium proliferatum</name>
    <dbReference type="NCBI Taxonomy" id="948311"/>
    <lineage>
        <taxon>Eukaryota</taxon>
        <taxon>Fungi</taxon>
        <taxon>Dikarya</taxon>
        <taxon>Ascomycota</taxon>
        <taxon>Pezizomycotina</taxon>
        <taxon>Sordariomycetes</taxon>
        <taxon>Hypocreomycetidae</taxon>
        <taxon>Hypocreales</taxon>
        <taxon>Nectriaceae</taxon>
        <taxon>Fusarium</taxon>
        <taxon>Fusarium fujikuroi species complex</taxon>
    </lineage>
</organism>
<dbReference type="EMBL" id="PKMI01000034">
    <property type="protein sequence ID" value="RBA12908.1"/>
    <property type="molecule type" value="Genomic_DNA"/>
</dbReference>
<dbReference type="AlphaFoldDB" id="A0A365MX19"/>
<evidence type="ECO:0000313" key="3">
    <source>
        <dbReference type="Proteomes" id="UP000251714"/>
    </source>
</evidence>
<protein>
    <recommendedName>
        <fullName evidence="4">RNase H type-1 domain-containing protein</fullName>
    </recommendedName>
</protein>